<reference evidence="1 2" key="1">
    <citation type="submission" date="2016-02" db="EMBL/GenBank/DDBJ databases">
        <authorList>
            <person name="Wen L."/>
            <person name="He K."/>
            <person name="Yang H."/>
        </authorList>
    </citation>
    <scope>NUCLEOTIDE SEQUENCE [LARGE SCALE GENOMIC DNA]</scope>
    <source>
        <strain evidence="1">ShG14-8</strain>
    </source>
</reference>
<accession>A0A139BN12</accession>
<evidence type="ECO:0000313" key="1">
    <source>
        <dbReference type="EMBL" id="KXS30384.1"/>
    </source>
</evidence>
<organism evidence="1 2">
    <name type="scientific">Candidatus Gallionella acididurans</name>
    <dbReference type="NCBI Taxonomy" id="1796491"/>
    <lineage>
        <taxon>Bacteria</taxon>
        <taxon>Pseudomonadati</taxon>
        <taxon>Pseudomonadota</taxon>
        <taxon>Betaproteobacteria</taxon>
        <taxon>Nitrosomonadales</taxon>
        <taxon>Gallionellaceae</taxon>
        <taxon>Gallionella</taxon>
    </lineage>
</organism>
<proteinExistence type="predicted"/>
<evidence type="ECO:0000313" key="2">
    <source>
        <dbReference type="Proteomes" id="UP000070578"/>
    </source>
</evidence>
<feature type="non-terminal residue" evidence="1">
    <location>
        <position position="47"/>
    </location>
</feature>
<gene>
    <name evidence="1" type="ORF">AWT59_3490</name>
</gene>
<reference evidence="1 2" key="2">
    <citation type="submission" date="2016-03" db="EMBL/GenBank/DDBJ databases">
        <title>New uncultured bacterium of the family Gallionellaceae from acid mine drainage: description and reconstruction of genome based on metagenomic analysis of microbial community.</title>
        <authorList>
            <person name="Kadnikov V."/>
            <person name="Ivasenko D."/>
            <person name="Beletsky A."/>
            <person name="Mardanov A."/>
            <person name="Danilova E."/>
            <person name="Pimenov N."/>
            <person name="Karnachuk O."/>
            <person name="Ravin N."/>
        </authorList>
    </citation>
    <scope>NUCLEOTIDE SEQUENCE [LARGE SCALE GENOMIC DNA]</scope>
    <source>
        <strain evidence="1">ShG14-8</strain>
    </source>
</reference>
<protein>
    <submittedName>
        <fullName evidence="1">Uncharacterized protein</fullName>
    </submittedName>
</protein>
<comment type="caution">
    <text evidence="1">The sequence shown here is derived from an EMBL/GenBank/DDBJ whole genome shotgun (WGS) entry which is preliminary data.</text>
</comment>
<name>A0A139BN12_9PROT</name>
<dbReference type="Proteomes" id="UP000070578">
    <property type="component" value="Unassembled WGS sequence"/>
</dbReference>
<dbReference type="AlphaFoldDB" id="A0A139BN12"/>
<dbReference type="EMBL" id="LSLI01000291">
    <property type="protein sequence ID" value="KXS30384.1"/>
    <property type="molecule type" value="Genomic_DNA"/>
</dbReference>
<sequence length="47" mass="5152">MCTVVHQCGRERLNSVMVVCPACSVLRPTEDINHGRLVIASRRACGL</sequence>